<dbReference type="EMBL" id="JACETU010000007">
    <property type="protein sequence ID" value="KAF7424898.1"/>
    <property type="molecule type" value="Genomic_DNA"/>
</dbReference>
<sequence>MSLIFQNSDICLAGVNLNVGTSESTRYCVRCGGDPPPVPSSSIVTKEVSSTLPQEATAARQRAGKKTAITGAARVPSLRNLKSAKAGSGSTP</sequence>
<evidence type="ECO:0000313" key="2">
    <source>
        <dbReference type="EMBL" id="KAF7426304.1"/>
    </source>
</evidence>
<comment type="caution">
    <text evidence="2">The sequence shown here is derived from an EMBL/GenBank/DDBJ whole genome shotgun (WGS) entry which is preliminary data.</text>
</comment>
<dbReference type="RefSeq" id="XP_036629608.1">
    <property type="nucleotide sequence ID" value="XM_036778180.1"/>
</dbReference>
<dbReference type="EMBL" id="JACETU010000006">
    <property type="protein sequence ID" value="KAF7426304.1"/>
    <property type="molecule type" value="Genomic_DNA"/>
</dbReference>
<dbReference type="VEuPathDB" id="FungiDB:PC9H_010209"/>
<organism evidence="2 3">
    <name type="scientific">Pleurotus ostreatus</name>
    <name type="common">Oyster mushroom</name>
    <name type="synonym">White-rot fungus</name>
    <dbReference type="NCBI Taxonomy" id="5322"/>
    <lineage>
        <taxon>Eukaryota</taxon>
        <taxon>Fungi</taxon>
        <taxon>Dikarya</taxon>
        <taxon>Basidiomycota</taxon>
        <taxon>Agaricomycotina</taxon>
        <taxon>Agaricomycetes</taxon>
        <taxon>Agaricomycetidae</taxon>
        <taxon>Agaricales</taxon>
        <taxon>Pleurotineae</taxon>
        <taxon>Pleurotaceae</taxon>
        <taxon>Pleurotus</taxon>
    </lineage>
</organism>
<proteinExistence type="predicted"/>
<accession>A0A8H6ZRR2</accession>
<reference evidence="2" key="1">
    <citation type="submission" date="2019-07" db="EMBL/GenBank/DDBJ databases">
        <authorList>
            <person name="Palmer J.M."/>
        </authorList>
    </citation>
    <scope>NUCLEOTIDE SEQUENCE</scope>
    <source>
        <strain evidence="2">PC9</strain>
    </source>
</reference>
<dbReference type="AlphaFoldDB" id="A0A8H6ZRR2"/>
<keyword evidence="3" id="KW-1185">Reference proteome</keyword>
<gene>
    <name evidence="2" type="ORF">PC9H_008672</name>
    <name evidence="1" type="ORF">PC9H_010209</name>
</gene>
<evidence type="ECO:0000313" key="3">
    <source>
        <dbReference type="Proteomes" id="UP000623687"/>
    </source>
</evidence>
<dbReference type="VEuPathDB" id="FungiDB:PC9H_008672"/>
<dbReference type="GeneID" id="59378490"/>
<evidence type="ECO:0000313" key="1">
    <source>
        <dbReference type="EMBL" id="KAF7424898.1"/>
    </source>
</evidence>
<protein>
    <submittedName>
        <fullName evidence="2">Uncharacterized protein</fullName>
    </submittedName>
</protein>
<dbReference type="Proteomes" id="UP000623687">
    <property type="component" value="Unassembled WGS sequence"/>
</dbReference>
<name>A0A8H6ZRR2_PLEOS</name>